<name>A0A511X6T0_9PROT</name>
<protein>
    <submittedName>
        <fullName evidence="2">Uncharacterized protein</fullName>
    </submittedName>
</protein>
<dbReference type="EMBL" id="BJYF01000003">
    <property type="protein sequence ID" value="GEN58663.1"/>
    <property type="molecule type" value="Genomic_DNA"/>
</dbReference>
<evidence type="ECO:0000313" key="2">
    <source>
        <dbReference type="EMBL" id="GEN58663.1"/>
    </source>
</evidence>
<reference evidence="2 3" key="1">
    <citation type="submission" date="2019-07" db="EMBL/GenBank/DDBJ databases">
        <title>Whole genome shotgun sequence of Acetobacter nitrogenifigens NBRC 105050.</title>
        <authorList>
            <person name="Hosoyama A."/>
            <person name="Uohara A."/>
            <person name="Ohji S."/>
            <person name="Ichikawa N."/>
        </authorList>
    </citation>
    <scope>NUCLEOTIDE SEQUENCE [LARGE SCALE GENOMIC DNA]</scope>
    <source>
        <strain evidence="2 3">NBRC 105050</strain>
    </source>
</reference>
<feature type="compositionally biased region" description="Polar residues" evidence="1">
    <location>
        <begin position="1"/>
        <end position="10"/>
    </location>
</feature>
<dbReference type="STRING" id="1120919.GCA_000429165_00567"/>
<proteinExistence type="predicted"/>
<dbReference type="Proteomes" id="UP000321635">
    <property type="component" value="Unassembled WGS sequence"/>
</dbReference>
<comment type="caution">
    <text evidence="2">The sequence shown here is derived from an EMBL/GenBank/DDBJ whole genome shotgun (WGS) entry which is preliminary data.</text>
</comment>
<dbReference type="AlphaFoldDB" id="A0A511X6T0"/>
<sequence length="468" mass="50467">MDHISASDSNYVPRPPSHSFDTNELKEAYTLSLGRIPHSPAAIALTEQVVEAIRPLVGKQPAPDAKRLRDKGRGKRITETGIILAGLMYHAFAGRWAAVHEGCSRWYWSPARNLPIGCRAFWTKAQAMIDLGLVDYVPGKSYKNSWGDYLGEEARLRPSPRLIDMATACGCSEDAPYLDWRLVNPAPAKPVDQLVIVKPFPRKRNGRTVAADGANVPDEGNAPANPNESVTAFMRRLVASLDGQAITGCAPPVLQAQFVGTAALHGRIYALGADNFQSGLGKQERRLITINGEDVVEVDLSASFLSIALALLDAPAPTDDPYALPGLDPALRPAIKHWFVLFFQRGGSVRRWPEGTNKAISGAIKPAAIEAAALARYPALASIKGIVPADVLATVPETLGDAGWTLGQYLTAVEADIMRQAMAAILDQEGAVLPIHDALMVPVSFRERAQEAIEGACRERLGRVVRVA</sequence>
<dbReference type="OrthoDB" id="7266513at2"/>
<keyword evidence="3" id="KW-1185">Reference proteome</keyword>
<evidence type="ECO:0000313" key="3">
    <source>
        <dbReference type="Proteomes" id="UP000321635"/>
    </source>
</evidence>
<organism evidence="2 3">
    <name type="scientific">Acetobacter nitrogenifigens DSM 23921 = NBRC 105050</name>
    <dbReference type="NCBI Taxonomy" id="1120919"/>
    <lineage>
        <taxon>Bacteria</taxon>
        <taxon>Pseudomonadati</taxon>
        <taxon>Pseudomonadota</taxon>
        <taxon>Alphaproteobacteria</taxon>
        <taxon>Acetobacterales</taxon>
        <taxon>Acetobacteraceae</taxon>
        <taxon>Acetobacter</taxon>
    </lineage>
</organism>
<feature type="region of interest" description="Disordered" evidence="1">
    <location>
        <begin position="1"/>
        <end position="20"/>
    </location>
</feature>
<dbReference type="RefSeq" id="WP_146882140.1">
    <property type="nucleotide sequence ID" value="NZ_AUBI01000002.1"/>
</dbReference>
<evidence type="ECO:0000256" key="1">
    <source>
        <dbReference type="SAM" id="MobiDB-lite"/>
    </source>
</evidence>
<accession>A0A511X6T0</accession>
<gene>
    <name evidence="2" type="ORF">ANI02nite_05470</name>
</gene>